<protein>
    <submittedName>
        <fullName evidence="1">Uncharacterized protein</fullName>
    </submittedName>
</protein>
<dbReference type="Proteomes" id="UP000182902">
    <property type="component" value="Unassembled WGS sequence"/>
</dbReference>
<reference evidence="1 2" key="1">
    <citation type="submission" date="2016-10" db="EMBL/GenBank/DDBJ databases">
        <authorList>
            <person name="de Groot N.N."/>
        </authorList>
    </citation>
    <scope>NUCLEOTIDE SEQUENCE [LARGE SCALE GENOMIC DNA]</scope>
    <source>
        <strain evidence="1 2">ICMP 14252</strain>
    </source>
</reference>
<dbReference type="EMBL" id="FNOX01000001">
    <property type="protein sequence ID" value="SDX48954.1"/>
    <property type="molecule type" value="Genomic_DNA"/>
</dbReference>
<name>A0A1H3C5P5_9PSED</name>
<dbReference type="RefSeq" id="WP_069785996.1">
    <property type="nucleotide sequence ID" value="NZ_FNOX01000001.1"/>
</dbReference>
<evidence type="ECO:0000313" key="2">
    <source>
        <dbReference type="Proteomes" id="UP000182902"/>
    </source>
</evidence>
<gene>
    <name evidence="1" type="ORF">SAMN05216247_101175</name>
</gene>
<organism evidence="1 2">
    <name type="scientific">Pseudomonas salomonii</name>
    <dbReference type="NCBI Taxonomy" id="191391"/>
    <lineage>
        <taxon>Bacteria</taxon>
        <taxon>Pseudomonadati</taxon>
        <taxon>Pseudomonadota</taxon>
        <taxon>Gammaproteobacteria</taxon>
        <taxon>Pseudomonadales</taxon>
        <taxon>Pseudomonadaceae</taxon>
        <taxon>Pseudomonas</taxon>
    </lineage>
</organism>
<evidence type="ECO:0000313" key="1">
    <source>
        <dbReference type="EMBL" id="SDX48954.1"/>
    </source>
</evidence>
<sequence>MSLPITARQMNALKALQREDPDLGELAIAIAQAFDATRVENPELAALILDKTCRRMAAREPGSQEAMIQHLATFGKLNCLTPTQVSDFTDRVRRHG</sequence>
<accession>A0A1H3C5P5</accession>
<proteinExistence type="predicted"/>
<dbReference type="AlphaFoldDB" id="A0A1H3C5P5"/>